<evidence type="ECO:0000313" key="3">
    <source>
        <dbReference type="EMBL" id="CAE7397344.1"/>
    </source>
</evidence>
<dbReference type="OrthoDB" id="441826at2759"/>
<dbReference type="Gene3D" id="3.40.50.2300">
    <property type="match status" value="2"/>
</dbReference>
<reference evidence="3" key="1">
    <citation type="submission" date="2021-02" db="EMBL/GenBank/DDBJ databases">
        <authorList>
            <person name="Dougan E. K."/>
            <person name="Rhodes N."/>
            <person name="Thang M."/>
            <person name="Chan C."/>
        </authorList>
    </citation>
    <scope>NUCLEOTIDE SEQUENCE</scope>
</reference>
<accession>A0A812QPC7</accession>
<dbReference type="EMBL" id="CAJNDS010002258">
    <property type="protein sequence ID" value="CAE7397344.1"/>
    <property type="molecule type" value="Genomic_DNA"/>
</dbReference>
<feature type="transmembrane region" description="Helical" evidence="1">
    <location>
        <begin position="1073"/>
        <end position="1099"/>
    </location>
</feature>
<keyword evidence="4" id="KW-1185">Reference proteome</keyword>
<feature type="transmembrane region" description="Helical" evidence="1">
    <location>
        <begin position="668"/>
        <end position="687"/>
    </location>
</feature>
<feature type="transmembrane region" description="Helical" evidence="1">
    <location>
        <begin position="633"/>
        <end position="656"/>
    </location>
</feature>
<sequence length="1154" mass="127657">MVNAWLLFAEWLNGRGGIQIGRAKYLLELLLADEKDWQMASASVRFLLGPWRSSGNDNVHSFVVNSSHYLPEVIVTSMEAHAEVPQAFSFRRNLTERHMEMLLRSLHGLGGFALTLLAETGYEQRCLVAPGILGDLGFAVSQTFTWQLNGVSAELVDSLEGTILLACLETENAGRLLAQLKQQGVFPSAVLLPVAELPVLMAQMGEDANWLVGVDCWDTSPVHGQHPLSLRTDYSRAKFVAEYRQRYLATPGLAAAEAVAALELLLIAIIREGEDGDVLAALESLAVETVVGYFNFAMGVENNTCRVVQVLADWTLPVAVFPEPLKERDLLYPAPSWDVRNCTSAMPANSRWGFNGAACSQCPDGQEAVFRTELQQRHCRDCPVGKVLMVRNAVEGSCLLDCSPGFFENAGACDPCSNGTFRSEGMPSHECHACPLGYFSQLGLAQCERCWAGTFGPAEGLPKCELCAPGTFTNGAGYSRCRRCPPGRFSAKFGASECRKCASGTIANNSGASACDSCEPGSMSVLDATRCDLCPTGRHQPGYGKSSCIEDHAGSSSPLPGTATPSNAKGYFLVRYLSVNGSRPSALIERCDAMPEACLTHEACAEGHAGRHCYSCLPGFISSGTCSRCPDRLYGVLFAAMYFFGYVVIIQLLMAMVDLASKKDCHMILFKILLNHCIAMAVLGSQIQRYITQAGLLSDNVAIKLMLEILLATDGAPEGEASWFSLSCLMQPHLGAERRRLMDQMASAQHHDFDLDGLRPAQDALRNFQRLNEIFVIMTWNLLPFLVVVFSAILCYSYLDRYMRSRAETWADAIEFYSQVCCFGGRVAAFWDEAQRRHFTQIYRKRLLGLFWPLHYMASFSPRRGHHLLRFLSLKHFWRDHLPARAAVIHLMQFAVARRNLRVLTCVDLGSRDDGISVLMRQGSVDCRPADPLLIVSLGLALLWGVGYPCAIMWGLKRDLPRLSDPSVLKRWSILVNGYARTVWWWEAAIFVRKFAFLGLEVLPVGSQARTLLFAVTCILSLYSHEVYWPFDGRQSGVLNRLERFQLWCALLPSLGGLILMQATGISKSRLPLYWTGVVATCFLCHLGFVLAWCFAFFLNPALRAASWLSRQPLPNRRGMAVPVGEAQQRSLLFNHPLGYSITNRARRFAECPA</sequence>
<feature type="transmembrane region" description="Helical" evidence="1">
    <location>
        <begin position="983"/>
        <end position="1002"/>
    </location>
</feature>
<dbReference type="Proteomes" id="UP000604046">
    <property type="component" value="Unassembled WGS sequence"/>
</dbReference>
<feature type="transmembrane region" description="Helical" evidence="1">
    <location>
        <begin position="933"/>
        <end position="956"/>
    </location>
</feature>
<evidence type="ECO:0000313" key="4">
    <source>
        <dbReference type="Proteomes" id="UP000604046"/>
    </source>
</evidence>
<evidence type="ECO:0000259" key="2">
    <source>
        <dbReference type="Pfam" id="PF07699"/>
    </source>
</evidence>
<dbReference type="InterPro" id="IPR028082">
    <property type="entry name" value="Peripla_BP_I"/>
</dbReference>
<gene>
    <name evidence="3" type="primary">SVEP1</name>
    <name evidence="3" type="ORF">SNAT2548_LOCUS21637</name>
</gene>
<feature type="transmembrane region" description="Helical" evidence="1">
    <location>
        <begin position="1009"/>
        <end position="1025"/>
    </location>
</feature>
<dbReference type="PANTHER" id="PTHR46967">
    <property type="entry name" value="INSULIN-LIKE GROWTH FACTOR BINDING PROTEIN,N-TERMINAL"/>
    <property type="match status" value="1"/>
</dbReference>
<organism evidence="3 4">
    <name type="scientific">Symbiodinium natans</name>
    <dbReference type="NCBI Taxonomy" id="878477"/>
    <lineage>
        <taxon>Eukaryota</taxon>
        <taxon>Sar</taxon>
        <taxon>Alveolata</taxon>
        <taxon>Dinophyceae</taxon>
        <taxon>Suessiales</taxon>
        <taxon>Symbiodiniaceae</taxon>
        <taxon>Symbiodinium</taxon>
    </lineage>
</organism>
<dbReference type="InterPro" id="IPR011641">
    <property type="entry name" value="Tyr-kin_ephrin_A/B_rcpt-like"/>
</dbReference>
<feature type="transmembrane region" description="Helical" evidence="1">
    <location>
        <begin position="774"/>
        <end position="799"/>
    </location>
</feature>
<dbReference type="Pfam" id="PF07699">
    <property type="entry name" value="Ephrin_rec_like"/>
    <property type="match status" value="1"/>
</dbReference>
<dbReference type="AlphaFoldDB" id="A0A812QPC7"/>
<dbReference type="SMART" id="SM01411">
    <property type="entry name" value="Ephrin_rec_like"/>
    <property type="match status" value="3"/>
</dbReference>
<dbReference type="PANTHER" id="PTHR46967:SF2">
    <property type="entry name" value="SUSHI, VON WILLEBRAND FACTOR TYPE A, EGF AND PENTRAXIN DOMAIN-CONTAINING PROTEIN 1-LIKE"/>
    <property type="match status" value="1"/>
</dbReference>
<protein>
    <submittedName>
        <fullName evidence="3">SVEP1 protein</fullName>
    </submittedName>
</protein>
<dbReference type="SUPFAM" id="SSF53822">
    <property type="entry name" value="Periplasmic binding protein-like I"/>
    <property type="match status" value="1"/>
</dbReference>
<evidence type="ECO:0000256" key="1">
    <source>
        <dbReference type="SAM" id="Phobius"/>
    </source>
</evidence>
<proteinExistence type="predicted"/>
<dbReference type="SUPFAM" id="SSF57184">
    <property type="entry name" value="Growth factor receptor domain"/>
    <property type="match status" value="1"/>
</dbReference>
<keyword evidence="1" id="KW-1133">Transmembrane helix</keyword>
<keyword evidence="1" id="KW-0472">Membrane</keyword>
<keyword evidence="1" id="KW-0812">Transmembrane</keyword>
<dbReference type="Gene3D" id="2.10.50.10">
    <property type="entry name" value="Tumor Necrosis Factor Receptor, subunit A, domain 2"/>
    <property type="match status" value="3"/>
</dbReference>
<feature type="transmembrane region" description="Helical" evidence="1">
    <location>
        <begin position="1045"/>
        <end position="1061"/>
    </location>
</feature>
<dbReference type="InterPro" id="IPR009030">
    <property type="entry name" value="Growth_fac_rcpt_cys_sf"/>
</dbReference>
<feature type="domain" description="Tyrosine-protein kinase ephrin type A/B receptor-like" evidence="2">
    <location>
        <begin position="437"/>
        <end position="476"/>
    </location>
</feature>
<comment type="caution">
    <text evidence="3">The sequence shown here is derived from an EMBL/GenBank/DDBJ whole genome shotgun (WGS) entry which is preliminary data.</text>
</comment>
<name>A0A812QPC7_9DINO</name>